<gene>
    <name evidence="1" type="ORF">PHLGIDRAFT_117692</name>
</gene>
<dbReference type="PANTHER" id="PTHR35179:SF2">
    <property type="entry name" value="START DOMAIN-CONTAINING PROTEIN"/>
    <property type="match status" value="1"/>
</dbReference>
<proteinExistence type="predicted"/>
<evidence type="ECO:0000313" key="2">
    <source>
        <dbReference type="Proteomes" id="UP000053257"/>
    </source>
</evidence>
<accession>A0A0C3PMN8</accession>
<name>A0A0C3PMN8_PHLG1</name>
<keyword evidence="2" id="KW-1185">Reference proteome</keyword>
<sequence>MDGLFPSPLQTLASPTETEGIEMVAISDVQTLASYTWTKTLGRQLLSQAHRGFGRLPSCPSQFLPIEDNRSSIKTLTDYLIIQCFLFLPLWTLLRQTDYSGLKLIVRFEVDACKEETAQIVPAPALRQPGDMLADALSSLSLTSSTSPPIRPIQSRDGLDVIRGGHDVPQGSLIKIKTRSNSSSGGFPGAPQYLQLMFGQTPALYVGIHQNGRFTTIRECQLDEMESSFSAKVQPGLKKLSRLLEEIRDIALERGRGAQLSLVYQKKVSPDLQVMERSRGKSLLPDNVLRRFAA</sequence>
<dbReference type="Proteomes" id="UP000053257">
    <property type="component" value="Unassembled WGS sequence"/>
</dbReference>
<dbReference type="AlphaFoldDB" id="A0A0C3PMN8"/>
<reference evidence="1 2" key="1">
    <citation type="journal article" date="2014" name="PLoS Genet.">
        <title>Analysis of the Phlebiopsis gigantea genome, transcriptome and secretome provides insight into its pioneer colonization strategies of wood.</title>
        <authorList>
            <person name="Hori C."/>
            <person name="Ishida T."/>
            <person name="Igarashi K."/>
            <person name="Samejima M."/>
            <person name="Suzuki H."/>
            <person name="Master E."/>
            <person name="Ferreira P."/>
            <person name="Ruiz-Duenas F.J."/>
            <person name="Held B."/>
            <person name="Canessa P."/>
            <person name="Larrondo L.F."/>
            <person name="Schmoll M."/>
            <person name="Druzhinina I.S."/>
            <person name="Kubicek C.P."/>
            <person name="Gaskell J.A."/>
            <person name="Kersten P."/>
            <person name="St John F."/>
            <person name="Glasner J."/>
            <person name="Sabat G."/>
            <person name="Splinter BonDurant S."/>
            <person name="Syed K."/>
            <person name="Yadav J."/>
            <person name="Mgbeahuruike A.C."/>
            <person name="Kovalchuk A."/>
            <person name="Asiegbu F.O."/>
            <person name="Lackner G."/>
            <person name="Hoffmeister D."/>
            <person name="Rencoret J."/>
            <person name="Gutierrez A."/>
            <person name="Sun H."/>
            <person name="Lindquist E."/>
            <person name="Barry K."/>
            <person name="Riley R."/>
            <person name="Grigoriev I.V."/>
            <person name="Henrissat B."/>
            <person name="Kues U."/>
            <person name="Berka R.M."/>
            <person name="Martinez A.T."/>
            <person name="Covert S.F."/>
            <person name="Blanchette R.A."/>
            <person name="Cullen D."/>
        </authorList>
    </citation>
    <scope>NUCLEOTIDE SEQUENCE [LARGE SCALE GENOMIC DNA]</scope>
    <source>
        <strain evidence="1 2">11061_1 CR5-6</strain>
    </source>
</reference>
<organism evidence="1 2">
    <name type="scientific">Phlebiopsis gigantea (strain 11061_1 CR5-6)</name>
    <name type="common">White-rot fungus</name>
    <name type="synonym">Peniophora gigantea</name>
    <dbReference type="NCBI Taxonomy" id="745531"/>
    <lineage>
        <taxon>Eukaryota</taxon>
        <taxon>Fungi</taxon>
        <taxon>Dikarya</taxon>
        <taxon>Basidiomycota</taxon>
        <taxon>Agaricomycotina</taxon>
        <taxon>Agaricomycetes</taxon>
        <taxon>Polyporales</taxon>
        <taxon>Phanerochaetaceae</taxon>
        <taxon>Phlebiopsis</taxon>
    </lineage>
</organism>
<dbReference type="OrthoDB" id="420564at2759"/>
<protein>
    <submittedName>
        <fullName evidence="1">Uncharacterized protein</fullName>
    </submittedName>
</protein>
<dbReference type="HOGENOM" id="CLU_947011_0_0_1"/>
<dbReference type="EMBL" id="KN840488">
    <property type="protein sequence ID" value="KIP07923.1"/>
    <property type="molecule type" value="Genomic_DNA"/>
</dbReference>
<evidence type="ECO:0000313" key="1">
    <source>
        <dbReference type="EMBL" id="KIP07923.1"/>
    </source>
</evidence>
<dbReference type="STRING" id="745531.A0A0C3PMN8"/>
<dbReference type="PANTHER" id="PTHR35179">
    <property type="entry name" value="PROTEIN CBG02620"/>
    <property type="match status" value="1"/>
</dbReference>